<accession>A0A1B0BCI5</accession>
<keyword evidence="3" id="KW-1185">Reference proteome</keyword>
<proteinExistence type="predicted"/>
<feature type="region of interest" description="Disordered" evidence="1">
    <location>
        <begin position="158"/>
        <end position="190"/>
    </location>
</feature>
<dbReference type="EnsemblMetazoa" id="GPPI025724-RA">
    <property type="protein sequence ID" value="GPPI025724-PA"/>
    <property type="gene ID" value="GPPI025724"/>
</dbReference>
<evidence type="ECO:0000313" key="2">
    <source>
        <dbReference type="EnsemblMetazoa" id="GPPI025724-PA"/>
    </source>
</evidence>
<reference evidence="3" key="1">
    <citation type="submission" date="2015-01" db="EMBL/GenBank/DDBJ databases">
        <authorList>
            <person name="Aksoy S."/>
            <person name="Warren W."/>
            <person name="Wilson R.K."/>
        </authorList>
    </citation>
    <scope>NUCLEOTIDE SEQUENCE [LARGE SCALE GENOMIC DNA]</scope>
    <source>
        <strain evidence="3">IAEA</strain>
    </source>
</reference>
<evidence type="ECO:0000256" key="1">
    <source>
        <dbReference type="SAM" id="MobiDB-lite"/>
    </source>
</evidence>
<sequence length="190" mass="20750">MQNIRQAVTAAAMQPKAAKTPPGNSSNFRAVPHSSSDSSKPDGQLWWPHDVQRNVPQYYQLPVTCYHIHGKRPTTNTTTTNTRSDSTTTTTTGGYCGTAVVHLSLSVVQVVPSPKETLCNTKRTRSDGPASKRYKQVRFLAPPRPKRKTFRGTCTLPFRLRNTREQSGGIGSSPRRPGQGSPPCSVSTNS</sequence>
<organism evidence="2 3">
    <name type="scientific">Glossina palpalis gambiensis</name>
    <dbReference type="NCBI Taxonomy" id="67801"/>
    <lineage>
        <taxon>Eukaryota</taxon>
        <taxon>Metazoa</taxon>
        <taxon>Ecdysozoa</taxon>
        <taxon>Arthropoda</taxon>
        <taxon>Hexapoda</taxon>
        <taxon>Insecta</taxon>
        <taxon>Pterygota</taxon>
        <taxon>Neoptera</taxon>
        <taxon>Endopterygota</taxon>
        <taxon>Diptera</taxon>
        <taxon>Brachycera</taxon>
        <taxon>Muscomorpha</taxon>
        <taxon>Hippoboscoidea</taxon>
        <taxon>Glossinidae</taxon>
        <taxon>Glossina</taxon>
    </lineage>
</organism>
<evidence type="ECO:0000313" key="3">
    <source>
        <dbReference type="Proteomes" id="UP000092460"/>
    </source>
</evidence>
<dbReference type="EMBL" id="JXJN01012012">
    <property type="status" value="NOT_ANNOTATED_CDS"/>
    <property type="molecule type" value="Genomic_DNA"/>
</dbReference>
<protein>
    <submittedName>
        <fullName evidence="2">Uncharacterized protein</fullName>
    </submittedName>
</protein>
<dbReference type="Proteomes" id="UP000092460">
    <property type="component" value="Unassembled WGS sequence"/>
</dbReference>
<reference evidence="2" key="2">
    <citation type="submission" date="2020-05" db="UniProtKB">
        <authorList>
            <consortium name="EnsemblMetazoa"/>
        </authorList>
    </citation>
    <scope>IDENTIFICATION</scope>
    <source>
        <strain evidence="2">IAEA</strain>
    </source>
</reference>
<dbReference type="VEuPathDB" id="VectorBase:GPPI025724"/>
<dbReference type="EMBL" id="JXJN01012011">
    <property type="status" value="NOT_ANNOTATED_CDS"/>
    <property type="molecule type" value="Genomic_DNA"/>
</dbReference>
<name>A0A1B0BCI5_9MUSC</name>
<dbReference type="AlphaFoldDB" id="A0A1B0BCI5"/>
<feature type="compositionally biased region" description="Low complexity" evidence="1">
    <location>
        <begin position="172"/>
        <end position="183"/>
    </location>
</feature>
<feature type="region of interest" description="Disordered" evidence="1">
    <location>
        <begin position="1"/>
        <end position="47"/>
    </location>
</feature>
<feature type="compositionally biased region" description="Polar residues" evidence="1">
    <location>
        <begin position="22"/>
        <end position="38"/>
    </location>
</feature>